<gene>
    <name evidence="1" type="ORF">O181_003850</name>
</gene>
<accession>A0A9Q3BF77</accession>
<dbReference type="EMBL" id="AVOT02000707">
    <property type="protein sequence ID" value="MBW0464135.1"/>
    <property type="molecule type" value="Genomic_DNA"/>
</dbReference>
<dbReference type="Proteomes" id="UP000765509">
    <property type="component" value="Unassembled WGS sequence"/>
</dbReference>
<protein>
    <submittedName>
        <fullName evidence="1">Uncharacterized protein</fullName>
    </submittedName>
</protein>
<organism evidence="1 2">
    <name type="scientific">Austropuccinia psidii MF-1</name>
    <dbReference type="NCBI Taxonomy" id="1389203"/>
    <lineage>
        <taxon>Eukaryota</taxon>
        <taxon>Fungi</taxon>
        <taxon>Dikarya</taxon>
        <taxon>Basidiomycota</taxon>
        <taxon>Pucciniomycotina</taxon>
        <taxon>Pucciniomycetes</taxon>
        <taxon>Pucciniales</taxon>
        <taxon>Sphaerophragmiaceae</taxon>
        <taxon>Austropuccinia</taxon>
    </lineage>
</organism>
<proteinExistence type="predicted"/>
<sequence length="131" mass="15255">MPNRFWRFAYASACFLYNHLPNSQCLHYLPHQRLFGQMPSISTLYTFGTEAIIHIPVVQQSHKLSPRRLACCLLKPLISGGWLLWDPVRKCCLPPFSIVKHHRCWPRKRLALPHHQRGNARTSPDGTLFQK</sequence>
<evidence type="ECO:0000313" key="2">
    <source>
        <dbReference type="Proteomes" id="UP000765509"/>
    </source>
</evidence>
<name>A0A9Q3BF77_9BASI</name>
<reference evidence="1" key="1">
    <citation type="submission" date="2021-03" db="EMBL/GenBank/DDBJ databases">
        <title>Draft genome sequence of rust myrtle Austropuccinia psidii MF-1, a brazilian biotype.</title>
        <authorList>
            <person name="Quecine M.C."/>
            <person name="Pachon D.M.R."/>
            <person name="Bonatelli M.L."/>
            <person name="Correr F.H."/>
            <person name="Franceschini L.M."/>
            <person name="Leite T.F."/>
            <person name="Margarido G.R.A."/>
            <person name="Almeida C.A."/>
            <person name="Ferrarezi J.A."/>
            <person name="Labate C.A."/>
        </authorList>
    </citation>
    <scope>NUCLEOTIDE SEQUENCE</scope>
    <source>
        <strain evidence="1">MF-1</strain>
    </source>
</reference>
<keyword evidence="2" id="KW-1185">Reference proteome</keyword>
<evidence type="ECO:0000313" key="1">
    <source>
        <dbReference type="EMBL" id="MBW0464135.1"/>
    </source>
</evidence>
<dbReference type="OrthoDB" id="2640446at2759"/>
<comment type="caution">
    <text evidence="1">The sequence shown here is derived from an EMBL/GenBank/DDBJ whole genome shotgun (WGS) entry which is preliminary data.</text>
</comment>
<dbReference type="AlphaFoldDB" id="A0A9Q3BF77"/>